<protein>
    <submittedName>
        <fullName evidence="6">Pseudouridine synthase</fullName>
    </submittedName>
</protein>
<keyword evidence="7" id="KW-1185">Reference proteome</keyword>
<name>A0AAV0B6N8_PHAPC</name>
<evidence type="ECO:0000256" key="3">
    <source>
        <dbReference type="ARBA" id="ARBA00023235"/>
    </source>
</evidence>
<dbReference type="InterPro" id="IPR020095">
    <property type="entry name" value="PsdUridine_synth_TruA_C"/>
</dbReference>
<feature type="region of interest" description="Disordered" evidence="4">
    <location>
        <begin position="41"/>
        <end position="92"/>
    </location>
</feature>
<dbReference type="GO" id="GO:0009982">
    <property type="term" value="F:pseudouridine synthase activity"/>
    <property type="evidence" value="ECO:0007669"/>
    <property type="project" value="InterPro"/>
</dbReference>
<dbReference type="InterPro" id="IPR001406">
    <property type="entry name" value="PsdUridine_synth_TruA"/>
</dbReference>
<dbReference type="InterPro" id="IPR020103">
    <property type="entry name" value="PsdUridine_synth_cat_dom_sf"/>
</dbReference>
<feature type="domain" description="Pseudouridine synthase I TruA alpha/beta" evidence="5">
    <location>
        <begin position="312"/>
        <end position="438"/>
    </location>
</feature>
<dbReference type="GO" id="GO:0031119">
    <property type="term" value="P:tRNA pseudouridine synthesis"/>
    <property type="evidence" value="ECO:0007669"/>
    <property type="project" value="TreeGrafter"/>
</dbReference>
<evidence type="ECO:0000313" key="6">
    <source>
        <dbReference type="EMBL" id="CAH7682029.1"/>
    </source>
</evidence>
<dbReference type="PANTHER" id="PTHR11142">
    <property type="entry name" value="PSEUDOURIDYLATE SYNTHASE"/>
    <property type="match status" value="1"/>
</dbReference>
<dbReference type="GO" id="GO:0005634">
    <property type="term" value="C:nucleus"/>
    <property type="evidence" value="ECO:0007669"/>
    <property type="project" value="TreeGrafter"/>
</dbReference>
<proteinExistence type="inferred from homology"/>
<dbReference type="EMBL" id="CALTRL010003814">
    <property type="protein sequence ID" value="CAH7682029.1"/>
    <property type="molecule type" value="Genomic_DNA"/>
</dbReference>
<dbReference type="Proteomes" id="UP001153365">
    <property type="component" value="Unassembled WGS sequence"/>
</dbReference>
<dbReference type="PANTHER" id="PTHR11142:SF5">
    <property type="entry name" value="TRNA PSEUDOURIDINE(38_39) SYNTHASE"/>
    <property type="match status" value="1"/>
</dbReference>
<dbReference type="AlphaFoldDB" id="A0AAV0B6N8"/>
<gene>
    <name evidence="6" type="ORF">PPACK8108_LOCUS14724</name>
</gene>
<feature type="compositionally biased region" description="Polar residues" evidence="4">
    <location>
        <begin position="221"/>
        <end position="230"/>
    </location>
</feature>
<evidence type="ECO:0000259" key="5">
    <source>
        <dbReference type="Pfam" id="PF01416"/>
    </source>
</evidence>
<dbReference type="Gene3D" id="3.30.70.660">
    <property type="entry name" value="Pseudouridine synthase I, catalytic domain, C-terminal subdomain"/>
    <property type="match status" value="1"/>
</dbReference>
<dbReference type="InterPro" id="IPR020094">
    <property type="entry name" value="TruA/RsuA/RluB/E/F_N"/>
</dbReference>
<organism evidence="6 7">
    <name type="scientific">Phakopsora pachyrhizi</name>
    <name type="common">Asian soybean rust disease fungus</name>
    <dbReference type="NCBI Taxonomy" id="170000"/>
    <lineage>
        <taxon>Eukaryota</taxon>
        <taxon>Fungi</taxon>
        <taxon>Dikarya</taxon>
        <taxon>Basidiomycota</taxon>
        <taxon>Pucciniomycotina</taxon>
        <taxon>Pucciniomycetes</taxon>
        <taxon>Pucciniales</taxon>
        <taxon>Phakopsoraceae</taxon>
        <taxon>Phakopsora</taxon>
    </lineage>
</organism>
<evidence type="ECO:0000256" key="1">
    <source>
        <dbReference type="ARBA" id="ARBA00009375"/>
    </source>
</evidence>
<dbReference type="Gene3D" id="3.30.70.580">
    <property type="entry name" value="Pseudouridine synthase I, catalytic domain, N-terminal subdomain"/>
    <property type="match status" value="1"/>
</dbReference>
<comment type="similarity">
    <text evidence="1">Belongs to the tRNA pseudouridine synthase TruA family.</text>
</comment>
<dbReference type="GO" id="GO:1990481">
    <property type="term" value="P:mRNA pseudouridine synthesis"/>
    <property type="evidence" value="ECO:0007669"/>
    <property type="project" value="TreeGrafter"/>
</dbReference>
<dbReference type="HAMAP" id="MF_00171">
    <property type="entry name" value="TruA"/>
    <property type="match status" value="1"/>
</dbReference>
<sequence length="599" mass="68618">MNRQKSISKLLMGVEVDCYQDYSKQELIQRIRSLESSIRSLEQSSPSKSSSQTITQLFQKPNSSGTPDGSSISSAIPPSKKTKNSSRSSSSSFNFKKFYTRKVALKISYDGYHHCGFAWQPEITRLTTVESEIFRALLISRLVECHNPSNLSAEKLQEDLQGTQDLWRDLVNVQAWEYSRAGRTDAGVSGSGQIVSLWVRSALNEFTIEDQIDPINGFRRPTQQEVDQTGSSSPSSKSYTNQHNSNSGELKYDRLLNSILPSSIRVLGWSGVSEDFDARFSCLSRHYKYFFQLHESTQSSMRPLNVKKMREASQSLVGEHDFRNLCKLDPSKQIQNFHRTIISASISPVINRPILATERNSSFKLSTEQEVTIFGDVGEDCLDCLDDERNEIYVFDLVGTAFLYNMVRHIVSILFLIGSELESPDLISRLLYTDQTSKEPILNHTEGEKVKIEAIERKPKYNYSNPLPLTLHSCNYPEGTFRWQQSHGDVALRPTVLNEMFGSWSRSRIKTMISLNHLRSLNETSQDIKRTEKNFRNNCEEMKIFDEVLLGAAESRLCKKNYVKVLNRERLEHYQISNSKWMKRIGTRRLENRLKSEKS</sequence>
<evidence type="ECO:0000313" key="7">
    <source>
        <dbReference type="Proteomes" id="UP001153365"/>
    </source>
</evidence>
<evidence type="ECO:0000256" key="2">
    <source>
        <dbReference type="ARBA" id="ARBA00022694"/>
    </source>
</evidence>
<feature type="region of interest" description="Disordered" evidence="4">
    <location>
        <begin position="217"/>
        <end position="246"/>
    </location>
</feature>
<dbReference type="GO" id="GO:0005737">
    <property type="term" value="C:cytoplasm"/>
    <property type="evidence" value="ECO:0007669"/>
    <property type="project" value="TreeGrafter"/>
</dbReference>
<keyword evidence="2" id="KW-0819">tRNA processing</keyword>
<feature type="compositionally biased region" description="Low complexity" evidence="4">
    <location>
        <begin position="41"/>
        <end position="51"/>
    </location>
</feature>
<evidence type="ECO:0000256" key="4">
    <source>
        <dbReference type="SAM" id="MobiDB-lite"/>
    </source>
</evidence>
<dbReference type="InterPro" id="IPR020097">
    <property type="entry name" value="PsdUridine_synth_TruA_a/b_dom"/>
</dbReference>
<accession>A0AAV0B6N8</accession>
<feature type="compositionally biased region" description="Low complexity" evidence="4">
    <location>
        <begin position="63"/>
        <end position="92"/>
    </location>
</feature>
<dbReference type="GO" id="GO:0003723">
    <property type="term" value="F:RNA binding"/>
    <property type="evidence" value="ECO:0007669"/>
    <property type="project" value="InterPro"/>
</dbReference>
<dbReference type="SUPFAM" id="SSF55120">
    <property type="entry name" value="Pseudouridine synthase"/>
    <property type="match status" value="1"/>
</dbReference>
<reference evidence="6" key="1">
    <citation type="submission" date="2022-06" db="EMBL/GenBank/DDBJ databases">
        <authorList>
            <consortium name="SYNGENTA / RWTH Aachen University"/>
        </authorList>
    </citation>
    <scope>NUCLEOTIDE SEQUENCE</scope>
</reference>
<feature type="compositionally biased region" description="Polar residues" evidence="4">
    <location>
        <begin position="52"/>
        <end position="62"/>
    </location>
</feature>
<comment type="caution">
    <text evidence="6">The sequence shown here is derived from an EMBL/GenBank/DDBJ whole genome shotgun (WGS) entry which is preliminary data.</text>
</comment>
<dbReference type="Pfam" id="PF01416">
    <property type="entry name" value="PseudoU_synth_1"/>
    <property type="match status" value="1"/>
</dbReference>
<keyword evidence="3" id="KW-0413">Isomerase</keyword>